<evidence type="ECO:0000313" key="2">
    <source>
        <dbReference type="EMBL" id="RHX82459.1"/>
    </source>
</evidence>
<evidence type="ECO:0000313" key="3">
    <source>
        <dbReference type="Proteomes" id="UP000285569"/>
    </source>
</evidence>
<evidence type="ECO:0008006" key="4">
    <source>
        <dbReference type="Google" id="ProtNLM"/>
    </source>
</evidence>
<gene>
    <name evidence="2" type="ORF">DLM77_00120</name>
</gene>
<name>A0ABX9M9H6_9LEPT</name>
<dbReference type="RefSeq" id="WP_118954591.1">
    <property type="nucleotide sequence ID" value="NZ_QHCR01000001.1"/>
</dbReference>
<dbReference type="NCBIfam" id="NF047472">
    <property type="entry name" value="LA_3696_Nterm"/>
    <property type="match status" value="1"/>
</dbReference>
<feature type="transmembrane region" description="Helical" evidence="1">
    <location>
        <begin position="115"/>
        <end position="131"/>
    </location>
</feature>
<accession>A0ABX9M9H6</accession>
<keyword evidence="3" id="KW-1185">Reference proteome</keyword>
<sequence>MTALVQKVPRRLGELLGPEGTIEFVDYLNRAFGNIHSNAIETVSDRFELRLSDESSKHRAEISGLKTELKSEFQSEFSRLRSEFADLKSDFAEHRADIKSEIAEIHKAISVQTKWILGAVIGLVGVFSILVKF</sequence>
<dbReference type="Gene3D" id="1.20.58.130">
    <property type="match status" value="1"/>
</dbReference>
<dbReference type="Proteomes" id="UP000285569">
    <property type="component" value="Unassembled WGS sequence"/>
</dbReference>
<comment type="caution">
    <text evidence="2">The sequence shown here is derived from an EMBL/GenBank/DDBJ whole genome shotgun (WGS) entry which is preliminary data.</text>
</comment>
<reference evidence="2 3" key="2">
    <citation type="journal article" date="2020" name="Int. J. Syst. Evol. Microbiol.">
        <title>Leptospira yasudae sp. nov. and Leptospira stimsonii sp. nov., two new species of the pathogenic group isolated from environmental sources.</title>
        <authorList>
            <person name="Casanovas-Massana A."/>
            <person name="Hamond C."/>
            <person name="Santos L.A."/>
            <person name="de Oliveira D."/>
            <person name="Hacker K.P."/>
            <person name="Balassiano I."/>
            <person name="Costa F."/>
            <person name="Medeiros M.A."/>
            <person name="Reis M.G."/>
            <person name="Ko A.I."/>
            <person name="Wunder E.A."/>
        </authorList>
    </citation>
    <scope>NUCLEOTIDE SEQUENCE [LARGE SCALE GENOMIC DNA]</scope>
    <source>
        <strain evidence="2 3">B21</strain>
    </source>
</reference>
<organism evidence="2 3">
    <name type="scientific">Leptospira yasudae</name>
    <dbReference type="NCBI Taxonomy" id="2202201"/>
    <lineage>
        <taxon>Bacteria</taxon>
        <taxon>Pseudomonadati</taxon>
        <taxon>Spirochaetota</taxon>
        <taxon>Spirochaetia</taxon>
        <taxon>Leptospirales</taxon>
        <taxon>Leptospiraceae</taxon>
        <taxon>Leptospira</taxon>
    </lineage>
</organism>
<proteinExistence type="predicted"/>
<keyword evidence="1" id="KW-0472">Membrane</keyword>
<evidence type="ECO:0000256" key="1">
    <source>
        <dbReference type="SAM" id="Phobius"/>
    </source>
</evidence>
<keyword evidence="1" id="KW-0812">Transmembrane</keyword>
<reference evidence="3" key="1">
    <citation type="submission" date="2018-05" db="EMBL/GenBank/DDBJ databases">
        <title>Leptospira yasudae sp. nov. and Leptospira stimsonii sp. nov., two pathogenic species of the genus Leptospira isolated from environmental sources.</title>
        <authorList>
            <person name="Casanovas-Massana A."/>
            <person name="Hamond C."/>
            <person name="Santos L.A."/>
            <person name="Hacker K.P."/>
            <person name="Balassiano I."/>
            <person name="Medeiros M.A."/>
            <person name="Reis M.G."/>
            <person name="Ko A.I."/>
            <person name="Wunder E.A."/>
        </authorList>
    </citation>
    <scope>NUCLEOTIDE SEQUENCE [LARGE SCALE GENOMIC DNA]</scope>
    <source>
        <strain evidence="3">B21</strain>
    </source>
</reference>
<keyword evidence="1" id="KW-1133">Transmembrane helix</keyword>
<dbReference type="EMBL" id="QHCR01000001">
    <property type="protein sequence ID" value="RHX82459.1"/>
    <property type="molecule type" value="Genomic_DNA"/>
</dbReference>
<protein>
    <recommendedName>
        <fullName evidence="4">DUF1640 domain-containing protein</fullName>
    </recommendedName>
</protein>